<evidence type="ECO:0000313" key="2">
    <source>
        <dbReference type="EMBL" id="ORE05503.1"/>
    </source>
</evidence>
<dbReference type="Proteomes" id="UP000242414">
    <property type="component" value="Unassembled WGS sequence"/>
</dbReference>
<dbReference type="InterPro" id="IPR038717">
    <property type="entry name" value="Tc1-like_DDE_dom"/>
</dbReference>
<protein>
    <recommendedName>
        <fullName evidence="1">Tc1-like transposase DDE domain-containing protein</fullName>
    </recommendedName>
</protein>
<dbReference type="Gene3D" id="3.30.420.10">
    <property type="entry name" value="Ribonuclease H-like superfamily/Ribonuclease H"/>
    <property type="match status" value="1"/>
</dbReference>
<dbReference type="Pfam" id="PF13358">
    <property type="entry name" value="DDE_3"/>
    <property type="match status" value="1"/>
</dbReference>
<proteinExistence type="predicted"/>
<dbReference type="InterPro" id="IPR036397">
    <property type="entry name" value="RNaseH_sf"/>
</dbReference>
<accession>A0A1X0R0E1</accession>
<dbReference type="AlphaFoldDB" id="A0A1X0R0E1"/>
<name>A0A1X0R0E1_RHIZD</name>
<dbReference type="EMBL" id="KV921943">
    <property type="protein sequence ID" value="ORE05503.1"/>
    <property type="molecule type" value="Genomic_DNA"/>
</dbReference>
<dbReference type="GO" id="GO:0003676">
    <property type="term" value="F:nucleic acid binding"/>
    <property type="evidence" value="ECO:0007669"/>
    <property type="project" value="InterPro"/>
</dbReference>
<sequence>MERVMYTLDRHDKKGFFIVMDNCRIHHPAFVVDVTNKRGYKPLFMSPYSPFLNLIEEC</sequence>
<feature type="domain" description="Tc1-like transposase DDE" evidence="1">
    <location>
        <begin position="8"/>
        <end position="58"/>
    </location>
</feature>
<organism evidence="2">
    <name type="scientific">Rhizopus microsporus var. microsporus</name>
    <dbReference type="NCBI Taxonomy" id="86635"/>
    <lineage>
        <taxon>Eukaryota</taxon>
        <taxon>Fungi</taxon>
        <taxon>Fungi incertae sedis</taxon>
        <taxon>Mucoromycota</taxon>
        <taxon>Mucoromycotina</taxon>
        <taxon>Mucoromycetes</taxon>
        <taxon>Mucorales</taxon>
        <taxon>Mucorineae</taxon>
        <taxon>Rhizopodaceae</taxon>
        <taxon>Rhizopus</taxon>
    </lineage>
</organism>
<gene>
    <name evidence="2" type="ORF">BCV72DRAFT_330871</name>
</gene>
<dbReference type="VEuPathDB" id="FungiDB:BCV72DRAFT_330871"/>
<evidence type="ECO:0000259" key="1">
    <source>
        <dbReference type="Pfam" id="PF13358"/>
    </source>
</evidence>
<reference evidence="2" key="1">
    <citation type="journal article" date="2016" name="Proc. Natl. Acad. Sci. U.S.A.">
        <title>Lipid metabolic changes in an early divergent fungus govern the establishment of a mutualistic symbiosis with endobacteria.</title>
        <authorList>
            <person name="Lastovetsky O.A."/>
            <person name="Gaspar M.L."/>
            <person name="Mondo S.J."/>
            <person name="LaButti K.M."/>
            <person name="Sandor L."/>
            <person name="Grigoriev I.V."/>
            <person name="Henry S.A."/>
            <person name="Pawlowska T.E."/>
        </authorList>
    </citation>
    <scope>NUCLEOTIDE SEQUENCE [LARGE SCALE GENOMIC DNA]</scope>
    <source>
        <strain evidence="2">ATCC 52814</strain>
    </source>
</reference>
<dbReference type="OrthoDB" id="2201966at2759"/>